<evidence type="ECO:0000256" key="2">
    <source>
        <dbReference type="ARBA" id="ARBA00022723"/>
    </source>
</evidence>
<dbReference type="GO" id="GO:0051213">
    <property type="term" value="F:dioxygenase activity"/>
    <property type="evidence" value="ECO:0007669"/>
    <property type="project" value="UniProtKB-KW"/>
</dbReference>
<dbReference type="InterPro" id="IPR044861">
    <property type="entry name" value="IPNS-like_FE2OG_OXY"/>
</dbReference>
<dbReference type="SUPFAM" id="SSF51197">
    <property type="entry name" value="Clavaminate synthase-like"/>
    <property type="match status" value="1"/>
</dbReference>
<dbReference type="AlphaFoldDB" id="A0A3B6J0K4"/>
<organism evidence="9">
    <name type="scientific">Triticum aestivum</name>
    <name type="common">Wheat</name>
    <dbReference type="NCBI Taxonomy" id="4565"/>
    <lineage>
        <taxon>Eukaryota</taxon>
        <taxon>Viridiplantae</taxon>
        <taxon>Streptophyta</taxon>
        <taxon>Embryophyta</taxon>
        <taxon>Tracheophyta</taxon>
        <taxon>Spermatophyta</taxon>
        <taxon>Magnoliopsida</taxon>
        <taxon>Liliopsida</taxon>
        <taxon>Poales</taxon>
        <taxon>Poaceae</taxon>
        <taxon>BOP clade</taxon>
        <taxon>Pooideae</taxon>
        <taxon>Triticodae</taxon>
        <taxon>Triticeae</taxon>
        <taxon>Triticinae</taxon>
        <taxon>Triticum</taxon>
    </lineage>
</organism>
<dbReference type="PROSITE" id="PS51471">
    <property type="entry name" value="FE2OG_OXY"/>
    <property type="match status" value="1"/>
</dbReference>
<dbReference type="PANTHER" id="PTHR47990">
    <property type="entry name" value="2-OXOGLUTARATE (2OG) AND FE(II)-DEPENDENT OXYGENASE SUPERFAMILY PROTEIN-RELATED"/>
    <property type="match status" value="1"/>
</dbReference>
<dbReference type="Gramene" id="TraesSYM4B03G02437100.1">
    <property type="protein sequence ID" value="TraesSYM4B03G02437100.1"/>
    <property type="gene ID" value="TraesSYM4B03G02437100"/>
</dbReference>
<dbReference type="Pfam" id="PF03171">
    <property type="entry name" value="2OG-FeII_Oxy"/>
    <property type="match status" value="1"/>
</dbReference>
<evidence type="ECO:0000256" key="1">
    <source>
        <dbReference type="ARBA" id="ARBA00008056"/>
    </source>
</evidence>
<dbReference type="SMR" id="A0A3B6J0K4"/>
<dbReference type="OMA" id="MMRGAND"/>
<evidence type="ECO:0000256" key="3">
    <source>
        <dbReference type="ARBA" id="ARBA00022964"/>
    </source>
</evidence>
<dbReference type="KEGG" id="taes:123089805"/>
<dbReference type="Gramene" id="TraesCS4B02G389500.2">
    <property type="protein sequence ID" value="TraesCS4B02G389500.2"/>
    <property type="gene ID" value="TraesCS4B02G389500"/>
</dbReference>
<dbReference type="Proteomes" id="UP000019116">
    <property type="component" value="Chromosome 4B"/>
</dbReference>
<dbReference type="Gramene" id="TraesKAR4B01G0450160.1">
    <property type="protein sequence ID" value="cds.TraesKAR4B01G0450160.1"/>
    <property type="gene ID" value="TraesKAR4B01G0450160"/>
</dbReference>
<dbReference type="EnsemblPlants" id="TraesCS4B02G389500.2">
    <property type="protein sequence ID" value="TraesCS4B02G389500.2"/>
    <property type="gene ID" value="TraesCS4B02G389500"/>
</dbReference>
<evidence type="ECO:0000256" key="7">
    <source>
        <dbReference type="RuleBase" id="RU003682"/>
    </source>
</evidence>
<keyword evidence="10" id="KW-1185">Reference proteome</keyword>
<evidence type="ECO:0000256" key="5">
    <source>
        <dbReference type="ARBA" id="ARBA00074102"/>
    </source>
</evidence>
<reference evidence="9" key="2">
    <citation type="submission" date="2018-10" db="UniProtKB">
        <authorList>
            <consortium name="EnsemblPlants"/>
        </authorList>
    </citation>
    <scope>IDENTIFICATION</scope>
</reference>
<dbReference type="GO" id="GO:0046872">
    <property type="term" value="F:metal ion binding"/>
    <property type="evidence" value="ECO:0007669"/>
    <property type="project" value="UniProtKB-KW"/>
</dbReference>
<evidence type="ECO:0000256" key="4">
    <source>
        <dbReference type="ARBA" id="ARBA00054658"/>
    </source>
</evidence>
<keyword evidence="2 7" id="KW-0479">Metal-binding</keyword>
<dbReference type="InterPro" id="IPR005123">
    <property type="entry name" value="Oxoglu/Fe-dep_dioxygenase_dom"/>
</dbReference>
<dbReference type="Gramene" id="TraesNOR4B03G02428240.1">
    <property type="protein sequence ID" value="TraesNOR4B03G02428240.1"/>
    <property type="gene ID" value="TraesNOR4B03G02428240"/>
</dbReference>
<evidence type="ECO:0000256" key="6">
    <source>
        <dbReference type="ARBA" id="ARBA00076740"/>
    </source>
</evidence>
<accession>A0A3B6J0K4</accession>
<dbReference type="Gene3D" id="2.60.120.330">
    <property type="entry name" value="B-lactam Antibiotic, Isopenicillin N Synthase, Chain"/>
    <property type="match status" value="1"/>
</dbReference>
<dbReference type="OrthoDB" id="288590at2759"/>
<comment type="similarity">
    <text evidence="1 7">Belongs to the iron/ascorbate-dependent oxidoreductase family.</text>
</comment>
<dbReference type="InterPro" id="IPR050231">
    <property type="entry name" value="Iron_ascorbate_oxido_reductase"/>
</dbReference>
<dbReference type="Gramene" id="TraesJUL4B03G02428940.1">
    <property type="protein sequence ID" value="TraesJUL4B03G02428940.1"/>
    <property type="gene ID" value="TraesJUL4B03G02428940"/>
</dbReference>
<gene>
    <name evidence="9" type="primary">LOC123089805</name>
</gene>
<sequence length="314" mass="34843">MEITKVDLRGLNPSGPGWREARDAVTTSMVAHGFVVVAHDAVGPELREALFGRALPELYALPVEAKRQNVASTRVPFQGYISNMPDGTLESLRVWDPTDASRVRDYGNLLWPQQGGNPAFCDTIVSVAKKLVKLEQTVMMMVLEGLGAGEERIHAHQDQEALTYGLRLWRYGMRPLDAATGVSLLPHRDTCITSTVLQHEVEGLEVQTRDGNWIAVPPQPDTATIIAGDFFTVLTNGRTPSCLHRVRTPSNRERFSVALHCRRKDDALVAPMAELVDRDHPLMYNPCIAGEYTIFRYSEEGRDHGDPLKAFCGV</sequence>
<dbReference type="GeneID" id="123089805"/>
<dbReference type="RefSeq" id="XP_044367316.1">
    <property type="nucleotide sequence ID" value="XM_044511381.1"/>
</dbReference>
<protein>
    <recommendedName>
        <fullName evidence="5">2-oxoglutarate-dependent dioxygenase DAO</fullName>
    </recommendedName>
    <alternativeName>
        <fullName evidence="6">Protein DIOXYGENASE FOR AUXIN OXIDATION</fullName>
    </alternativeName>
</protein>
<keyword evidence="7" id="KW-0560">Oxidoreductase</keyword>
<dbReference type="Gramene" id="TraesCS4B03G0992800.2">
    <property type="protein sequence ID" value="TraesCS4B03G0992800.2.CDS"/>
    <property type="gene ID" value="TraesCS4B03G0992800"/>
</dbReference>
<evidence type="ECO:0000313" key="9">
    <source>
        <dbReference type="EnsemblPlants" id="TraesCS4B02G389500.2"/>
    </source>
</evidence>
<comment type="function">
    <text evidence="4">2-oxoglutarate-dependent dioxygenase essential for auxin catabolism and maintenance of auxin homeostasis in reproductive organs. Catalyzes the irreversible oxidation of indole-3-acetic acid (IAA) to the biologically inactive 2-oxoindole-3-acetic acid (OxIAA).</text>
</comment>
<proteinExistence type="inferred from homology"/>
<dbReference type="FunFam" id="2.60.120.330:FF:000017">
    <property type="entry name" value="2-oxoglutarate-dependent dioxygenase DAO"/>
    <property type="match status" value="1"/>
</dbReference>
<name>A0A3B6J0K4_WHEAT</name>
<dbReference type="Gramene" id="TraesSTA4B03G02404670.1">
    <property type="protein sequence ID" value="TraesSTA4B03G02404670.1"/>
    <property type="gene ID" value="TraesSTA4B03G02404670"/>
</dbReference>
<dbReference type="Gramene" id="TraesJAG4B03G02407370.1">
    <property type="protein sequence ID" value="TraesJAG4B03G02407370.1"/>
    <property type="gene ID" value="TraesJAG4B03G02407370"/>
</dbReference>
<dbReference type="InterPro" id="IPR027443">
    <property type="entry name" value="IPNS-like_sf"/>
</dbReference>
<feature type="domain" description="Fe2OG dioxygenase" evidence="8">
    <location>
        <begin position="162"/>
        <end position="263"/>
    </location>
</feature>
<keyword evidence="7" id="KW-0408">Iron</keyword>
<dbReference type="Gramene" id="TraesPARA_EIv1.0_1406000.1">
    <property type="protein sequence ID" value="TraesPARA_EIv1.0_1406000.1.CDS"/>
    <property type="gene ID" value="TraesPARA_EIv1.0_1406000"/>
</dbReference>
<evidence type="ECO:0000259" key="8">
    <source>
        <dbReference type="PROSITE" id="PS51471"/>
    </source>
</evidence>
<reference evidence="9" key="1">
    <citation type="submission" date="2018-08" db="EMBL/GenBank/DDBJ databases">
        <authorList>
            <person name="Rossello M."/>
        </authorList>
    </citation>
    <scope>NUCLEOTIDE SEQUENCE [LARGE SCALE GENOMIC DNA]</scope>
    <source>
        <strain evidence="9">cv. Chinese Spring</strain>
    </source>
</reference>
<dbReference type="Gramene" id="TraesRN4B0101021400.2">
    <property type="protein sequence ID" value="TraesRN4B0101021400.2"/>
    <property type="gene ID" value="TraesRN4B0101021400"/>
</dbReference>
<dbReference type="STRING" id="4565.A0A3B6J0K4"/>
<dbReference type="Gramene" id="TraesLDM4B03G02411570.1">
    <property type="protein sequence ID" value="TraesLDM4B03G02411570.1"/>
    <property type="gene ID" value="TraesLDM4B03G02411570"/>
</dbReference>
<evidence type="ECO:0000313" key="10">
    <source>
        <dbReference type="Proteomes" id="UP000019116"/>
    </source>
</evidence>
<keyword evidence="3" id="KW-0223">Dioxygenase</keyword>